<feature type="region of interest" description="Disordered" evidence="1">
    <location>
        <begin position="23"/>
        <end position="95"/>
    </location>
</feature>
<proteinExistence type="predicted"/>
<feature type="signal peptide" evidence="2">
    <location>
        <begin position="1"/>
        <end position="21"/>
    </location>
</feature>
<gene>
    <name evidence="3" type="ORF">NGAL_HAMBI1189_21060</name>
</gene>
<sequence length="95" mass="9604">MLNRTVATALAIFTLAMPAFAQQGGTFTPDTTPAQGTNAGGPLGTQAIERPRNAMPNDVGKSGQDCEKMSGTVSGERPATAGATKPQPQAGCGQQ</sequence>
<dbReference type="Proteomes" id="UP000039660">
    <property type="component" value="Unassembled WGS sequence"/>
</dbReference>
<feature type="compositionally biased region" description="Polar residues" evidence="1">
    <location>
        <begin position="23"/>
        <end position="37"/>
    </location>
</feature>
<dbReference type="RefSeq" id="WP_046633972.1">
    <property type="nucleotide sequence ID" value="NZ_CCRK01000004.1"/>
</dbReference>
<dbReference type="AlphaFoldDB" id="A0A0T7GKL1"/>
<reference evidence="3 4" key="1">
    <citation type="submission" date="2014-08" db="EMBL/GenBank/DDBJ databases">
        <authorList>
            <person name="Chen Y.-H."/>
        </authorList>
    </citation>
    <scope>NUCLEOTIDE SEQUENCE [LARGE SCALE GENOMIC DNA]</scope>
</reference>
<evidence type="ECO:0000313" key="3">
    <source>
        <dbReference type="EMBL" id="CDZ47830.1"/>
    </source>
</evidence>
<evidence type="ECO:0000313" key="4">
    <source>
        <dbReference type="Proteomes" id="UP000039660"/>
    </source>
</evidence>
<accession>A0A0T7GKL1</accession>
<protein>
    <recommendedName>
        <fullName evidence="5">Secreted protein</fullName>
    </recommendedName>
</protein>
<feature type="chain" id="PRO_5006683346" description="Secreted protein" evidence="2">
    <location>
        <begin position="22"/>
        <end position="95"/>
    </location>
</feature>
<organism evidence="3 4">
    <name type="scientific">Neorhizobium galegae bv. officinalis</name>
    <dbReference type="NCBI Taxonomy" id="323656"/>
    <lineage>
        <taxon>Bacteria</taxon>
        <taxon>Pseudomonadati</taxon>
        <taxon>Pseudomonadota</taxon>
        <taxon>Alphaproteobacteria</taxon>
        <taxon>Hyphomicrobiales</taxon>
        <taxon>Rhizobiaceae</taxon>
        <taxon>Rhizobium/Agrobacterium group</taxon>
        <taxon>Neorhizobium</taxon>
    </lineage>
</organism>
<evidence type="ECO:0008006" key="5">
    <source>
        <dbReference type="Google" id="ProtNLM"/>
    </source>
</evidence>
<name>A0A0T7GKL1_NEOGA</name>
<evidence type="ECO:0000256" key="2">
    <source>
        <dbReference type="SAM" id="SignalP"/>
    </source>
</evidence>
<evidence type="ECO:0000256" key="1">
    <source>
        <dbReference type="SAM" id="MobiDB-lite"/>
    </source>
</evidence>
<dbReference type="EMBL" id="CCRK01000004">
    <property type="protein sequence ID" value="CDZ47830.1"/>
    <property type="molecule type" value="Genomic_DNA"/>
</dbReference>
<keyword evidence="2" id="KW-0732">Signal</keyword>